<organism evidence="6 7">
    <name type="scientific">Cytospora mali</name>
    <name type="common">Apple Valsa canker fungus</name>
    <name type="synonym">Valsa mali</name>
    <dbReference type="NCBI Taxonomy" id="578113"/>
    <lineage>
        <taxon>Eukaryota</taxon>
        <taxon>Fungi</taxon>
        <taxon>Dikarya</taxon>
        <taxon>Ascomycota</taxon>
        <taxon>Pezizomycotina</taxon>
        <taxon>Sordariomycetes</taxon>
        <taxon>Sordariomycetidae</taxon>
        <taxon>Diaporthales</taxon>
        <taxon>Cytosporaceae</taxon>
        <taxon>Cytospora</taxon>
    </lineage>
</organism>
<evidence type="ECO:0000256" key="2">
    <source>
        <dbReference type="ARBA" id="ARBA00022723"/>
    </source>
</evidence>
<dbReference type="InterPro" id="IPR006913">
    <property type="entry name" value="CENP-V/GFA"/>
</dbReference>
<dbReference type="SUPFAM" id="SSF51316">
    <property type="entry name" value="Mss4-like"/>
    <property type="match status" value="2"/>
</dbReference>
<dbReference type="Proteomes" id="UP000078559">
    <property type="component" value="Chromosome 4"/>
</dbReference>
<protein>
    <recommendedName>
        <fullName evidence="5">CENP-V/GFA domain-containing protein</fullName>
    </recommendedName>
</protein>
<evidence type="ECO:0000313" key="6">
    <source>
        <dbReference type="EMBL" id="KUI68355.1"/>
    </source>
</evidence>
<dbReference type="PROSITE" id="PS51891">
    <property type="entry name" value="CENP_V_GFA"/>
    <property type="match status" value="1"/>
</dbReference>
<dbReference type="PANTHER" id="PTHR33337">
    <property type="entry name" value="GFA DOMAIN-CONTAINING PROTEIN"/>
    <property type="match status" value="1"/>
</dbReference>
<evidence type="ECO:0000256" key="1">
    <source>
        <dbReference type="ARBA" id="ARBA00005495"/>
    </source>
</evidence>
<dbReference type="Gene3D" id="3.90.1590.10">
    <property type="entry name" value="glutathione-dependent formaldehyde- activating enzyme (gfa)"/>
    <property type="match status" value="2"/>
</dbReference>
<comment type="similarity">
    <text evidence="1">Belongs to the Gfa family.</text>
</comment>
<keyword evidence="7" id="KW-1185">Reference proteome</keyword>
<dbReference type="Pfam" id="PF04828">
    <property type="entry name" value="GFA"/>
    <property type="match status" value="1"/>
</dbReference>
<evidence type="ECO:0000259" key="5">
    <source>
        <dbReference type="PROSITE" id="PS51891"/>
    </source>
</evidence>
<dbReference type="OrthoDB" id="5422068at2759"/>
<evidence type="ECO:0000256" key="4">
    <source>
        <dbReference type="ARBA" id="ARBA00023239"/>
    </source>
</evidence>
<feature type="domain" description="CENP-V/GFA" evidence="5">
    <location>
        <begin position="11"/>
        <end position="163"/>
    </location>
</feature>
<dbReference type="SMR" id="A0A194VX19"/>
<proteinExistence type="inferred from homology"/>
<dbReference type="AlphaFoldDB" id="A0A194VX19"/>
<evidence type="ECO:0000256" key="3">
    <source>
        <dbReference type="ARBA" id="ARBA00022833"/>
    </source>
</evidence>
<name>A0A194VX19_CYTMA</name>
<dbReference type="GO" id="GO:0046872">
    <property type="term" value="F:metal ion binding"/>
    <property type="evidence" value="ECO:0007669"/>
    <property type="project" value="UniProtKB-KW"/>
</dbReference>
<dbReference type="GO" id="GO:0016846">
    <property type="term" value="F:carbon-sulfur lyase activity"/>
    <property type="evidence" value="ECO:0007669"/>
    <property type="project" value="InterPro"/>
</dbReference>
<accession>A0A194VX19</accession>
<dbReference type="InterPro" id="IPR011057">
    <property type="entry name" value="Mss4-like_sf"/>
</dbReference>
<gene>
    <name evidence="6" type="ORF">VM1G_04626</name>
</gene>
<dbReference type="EMBL" id="CM003101">
    <property type="protein sequence ID" value="KUI68355.1"/>
    <property type="molecule type" value="Genomic_DNA"/>
</dbReference>
<reference evidence="6" key="1">
    <citation type="submission" date="2014-12" db="EMBL/GenBank/DDBJ databases">
        <title>Genome Sequence of Valsa Canker Pathogens Uncovers a Specific Adaption of Colonization on Woody Bark.</title>
        <authorList>
            <person name="Yin Z."/>
            <person name="Liu H."/>
            <person name="Gao X."/>
            <person name="Li Z."/>
            <person name="Song N."/>
            <person name="Ke X."/>
            <person name="Dai Q."/>
            <person name="Wu Y."/>
            <person name="Sun Y."/>
            <person name="Xu J.-R."/>
            <person name="Kang Z.K."/>
            <person name="Wang L."/>
            <person name="Huang L."/>
        </authorList>
    </citation>
    <scope>NUCLEOTIDE SEQUENCE [LARGE SCALE GENOMIC DNA]</scope>
    <source>
        <strain evidence="6">03-8</strain>
    </source>
</reference>
<sequence length="375" mass="41782">MANSVSATKSLVASCYCKAVQYTVEISTTKLPLPVNICHCSICRYTHGTLCIFHAVLPVGVIPKFIEPSSLSNLTGYIHDNAQSERYFCTTCGCHIGDRGLNPSESEDTGPNSEWIVATSLFSEHGEETFQIRTHCFTEGSNGGKGLFTWLPKMSDRDMKFWNPGPDDGWWSYGREEKLPEKEFDEEGNEVLRAECHCGGVSFTIPRPTSPAVKDDSFVSQWISPKDPNKWMACLDVCDDCRLHCGTHVVGWTFVPRAQIQPPMPQSLVPYGTMKTYVSSKGVLRGFCGKCGATVIFSCDDRNPNSEQQIIDVSVGILRAPEGILAENWLTWRTGRIGWLEDGEKFDPVFAKSLAEGMKDWSLKTYGDAWNFNIQ</sequence>
<keyword evidence="4" id="KW-0456">Lyase</keyword>
<evidence type="ECO:0000313" key="7">
    <source>
        <dbReference type="Proteomes" id="UP000078559"/>
    </source>
</evidence>
<dbReference type="PANTHER" id="PTHR33337:SF31">
    <property type="entry name" value="DUF636 DOMAIN PROTEIN (AFU_ORTHOLOGUE AFUA_2G12650)"/>
    <property type="match status" value="1"/>
</dbReference>
<keyword evidence="3" id="KW-0862">Zinc</keyword>
<keyword evidence="2" id="KW-0479">Metal-binding</keyword>